<evidence type="ECO:0000313" key="10">
    <source>
        <dbReference type="Proteomes" id="UP000886887"/>
    </source>
</evidence>
<feature type="transmembrane region" description="Helical" evidence="7">
    <location>
        <begin position="156"/>
        <end position="175"/>
    </location>
</feature>
<feature type="domain" description="EamA" evidence="8">
    <location>
        <begin position="153"/>
        <end position="285"/>
    </location>
</feature>
<dbReference type="InterPro" id="IPR051258">
    <property type="entry name" value="Diverse_Substrate_Transporter"/>
</dbReference>
<evidence type="ECO:0000256" key="3">
    <source>
        <dbReference type="ARBA" id="ARBA00022475"/>
    </source>
</evidence>
<feature type="domain" description="EamA" evidence="8">
    <location>
        <begin position="10"/>
        <end position="143"/>
    </location>
</feature>
<evidence type="ECO:0000259" key="8">
    <source>
        <dbReference type="Pfam" id="PF00892"/>
    </source>
</evidence>
<organism evidence="9 10">
    <name type="scientific">Candidatus Onthenecus intestinigallinarum</name>
    <dbReference type="NCBI Taxonomy" id="2840875"/>
    <lineage>
        <taxon>Bacteria</taxon>
        <taxon>Bacillati</taxon>
        <taxon>Bacillota</taxon>
        <taxon>Clostridia</taxon>
        <taxon>Eubacteriales</taxon>
        <taxon>Candidatus Onthenecus</taxon>
    </lineage>
</organism>
<dbReference type="SUPFAM" id="SSF103481">
    <property type="entry name" value="Multidrug resistance efflux transporter EmrE"/>
    <property type="match status" value="2"/>
</dbReference>
<evidence type="ECO:0000313" key="9">
    <source>
        <dbReference type="EMBL" id="HIQ72776.1"/>
    </source>
</evidence>
<reference evidence="9" key="1">
    <citation type="submission" date="2020-10" db="EMBL/GenBank/DDBJ databases">
        <authorList>
            <person name="Gilroy R."/>
        </authorList>
    </citation>
    <scope>NUCLEOTIDE SEQUENCE</scope>
    <source>
        <strain evidence="9">ChiSxjej2B14-6234</strain>
    </source>
</reference>
<keyword evidence="3" id="KW-1003">Cell membrane</keyword>
<dbReference type="AlphaFoldDB" id="A0A9D0ZBJ3"/>
<evidence type="ECO:0000256" key="2">
    <source>
        <dbReference type="ARBA" id="ARBA00007362"/>
    </source>
</evidence>
<keyword evidence="4 7" id="KW-0812">Transmembrane</keyword>
<evidence type="ECO:0000256" key="7">
    <source>
        <dbReference type="SAM" id="Phobius"/>
    </source>
</evidence>
<dbReference type="Pfam" id="PF00892">
    <property type="entry name" value="EamA"/>
    <property type="match status" value="2"/>
</dbReference>
<feature type="transmembrane region" description="Helical" evidence="7">
    <location>
        <begin position="43"/>
        <end position="60"/>
    </location>
</feature>
<evidence type="ECO:0000256" key="4">
    <source>
        <dbReference type="ARBA" id="ARBA00022692"/>
    </source>
</evidence>
<feature type="transmembrane region" description="Helical" evidence="7">
    <location>
        <begin position="182"/>
        <end position="202"/>
    </location>
</feature>
<feature type="transmembrane region" description="Helical" evidence="7">
    <location>
        <begin position="208"/>
        <end position="232"/>
    </location>
</feature>
<evidence type="ECO:0000256" key="5">
    <source>
        <dbReference type="ARBA" id="ARBA00022989"/>
    </source>
</evidence>
<dbReference type="PANTHER" id="PTHR42920">
    <property type="entry name" value="OS03G0707200 PROTEIN-RELATED"/>
    <property type="match status" value="1"/>
</dbReference>
<name>A0A9D0ZBJ3_9FIRM</name>
<keyword evidence="6 7" id="KW-0472">Membrane</keyword>
<dbReference type="InterPro" id="IPR000620">
    <property type="entry name" value="EamA_dom"/>
</dbReference>
<evidence type="ECO:0000256" key="6">
    <source>
        <dbReference type="ARBA" id="ARBA00023136"/>
    </source>
</evidence>
<sequence>MKKTQLLHSLLLLLTAVIWGVAFVAQSAGMDHVGPYTFNCARSLLGGLVLLPVLAARRRGETRSLSRRERRTLLAGGAMCGAALFMASSLQQIGIQYTSVGKAGFITACYIVLVPLLGLLLGKRCSLSVAAAVGMALVGLYLLCVTETLSVGLGDLLMLGCALMFSVHILVIDFFAPRADGVALSCIQFFVCALLSAVPALALERPSLAGLAAAWAPVLYAGVLSSGVGYTLQMVGQRGMNPTVASLILSLESCVSVLAGWLLAGERLTGRELAGCAVMFAAIVLAQLPGRTRRTERTA</sequence>
<comment type="subcellular location">
    <subcellularLocation>
        <location evidence="1">Cell membrane</location>
        <topology evidence="1">Multi-pass membrane protein</topology>
    </subcellularLocation>
</comment>
<dbReference type="Proteomes" id="UP000886887">
    <property type="component" value="Unassembled WGS sequence"/>
</dbReference>
<gene>
    <name evidence="9" type="ORF">IAB73_11275</name>
</gene>
<proteinExistence type="inferred from homology"/>
<evidence type="ECO:0000256" key="1">
    <source>
        <dbReference type="ARBA" id="ARBA00004651"/>
    </source>
</evidence>
<dbReference type="PANTHER" id="PTHR42920:SF5">
    <property type="entry name" value="EAMA DOMAIN-CONTAINING PROTEIN"/>
    <property type="match status" value="1"/>
</dbReference>
<protein>
    <submittedName>
        <fullName evidence="9">DMT family transporter</fullName>
    </submittedName>
</protein>
<reference evidence="9" key="2">
    <citation type="journal article" date="2021" name="PeerJ">
        <title>Extensive microbial diversity within the chicken gut microbiome revealed by metagenomics and culture.</title>
        <authorList>
            <person name="Gilroy R."/>
            <person name="Ravi A."/>
            <person name="Getino M."/>
            <person name="Pursley I."/>
            <person name="Horton D.L."/>
            <person name="Alikhan N.F."/>
            <person name="Baker D."/>
            <person name="Gharbi K."/>
            <person name="Hall N."/>
            <person name="Watson M."/>
            <person name="Adriaenssens E.M."/>
            <person name="Foster-Nyarko E."/>
            <person name="Jarju S."/>
            <person name="Secka A."/>
            <person name="Antonio M."/>
            <person name="Oren A."/>
            <person name="Chaudhuri R.R."/>
            <person name="La Ragione R."/>
            <person name="Hildebrand F."/>
            <person name="Pallen M.J."/>
        </authorList>
    </citation>
    <scope>NUCLEOTIDE SEQUENCE</scope>
    <source>
        <strain evidence="9">ChiSxjej2B14-6234</strain>
    </source>
</reference>
<feature type="transmembrane region" description="Helical" evidence="7">
    <location>
        <begin position="129"/>
        <end position="150"/>
    </location>
</feature>
<feature type="transmembrane region" description="Helical" evidence="7">
    <location>
        <begin position="103"/>
        <end position="122"/>
    </location>
</feature>
<dbReference type="GO" id="GO:0005886">
    <property type="term" value="C:plasma membrane"/>
    <property type="evidence" value="ECO:0007669"/>
    <property type="project" value="UniProtKB-SubCell"/>
</dbReference>
<feature type="transmembrane region" description="Helical" evidence="7">
    <location>
        <begin position="244"/>
        <end position="264"/>
    </location>
</feature>
<accession>A0A9D0ZBJ3</accession>
<keyword evidence="5 7" id="KW-1133">Transmembrane helix</keyword>
<dbReference type="EMBL" id="DVFJ01000038">
    <property type="protein sequence ID" value="HIQ72776.1"/>
    <property type="molecule type" value="Genomic_DNA"/>
</dbReference>
<feature type="transmembrane region" description="Helical" evidence="7">
    <location>
        <begin position="72"/>
        <end position="91"/>
    </location>
</feature>
<comment type="caution">
    <text evidence="9">The sequence shown here is derived from an EMBL/GenBank/DDBJ whole genome shotgun (WGS) entry which is preliminary data.</text>
</comment>
<feature type="transmembrane region" description="Helical" evidence="7">
    <location>
        <begin position="270"/>
        <end position="288"/>
    </location>
</feature>
<comment type="similarity">
    <text evidence="2">Belongs to the EamA transporter family.</text>
</comment>
<dbReference type="InterPro" id="IPR037185">
    <property type="entry name" value="EmrE-like"/>
</dbReference>